<dbReference type="Gene3D" id="3.40.50.720">
    <property type="entry name" value="NAD(P)-binding Rossmann-like Domain"/>
    <property type="match status" value="1"/>
</dbReference>
<dbReference type="PANTHER" id="PTHR43377:SF1">
    <property type="entry name" value="BILIVERDIN REDUCTASE A"/>
    <property type="match status" value="1"/>
</dbReference>
<dbReference type="SUPFAM" id="SSF51735">
    <property type="entry name" value="NAD(P)-binding Rossmann-fold domains"/>
    <property type="match status" value="1"/>
</dbReference>
<accession>A0ABW0LPT8</accession>
<keyword evidence="5" id="KW-1185">Reference proteome</keyword>
<gene>
    <name evidence="4" type="ORF">ACFPM4_19895</name>
</gene>
<comment type="similarity">
    <text evidence="1">Belongs to the Gfo/Idh/MocA family.</text>
</comment>
<dbReference type="InterPro" id="IPR036291">
    <property type="entry name" value="NAD(P)-bd_dom_sf"/>
</dbReference>
<dbReference type="InterPro" id="IPR000683">
    <property type="entry name" value="Gfo/Idh/MocA-like_OxRdtase_N"/>
</dbReference>
<feature type="domain" description="Gfo/Idh/MocA-like oxidoreductase N-terminal" evidence="2">
    <location>
        <begin position="6"/>
        <end position="123"/>
    </location>
</feature>
<evidence type="ECO:0000313" key="5">
    <source>
        <dbReference type="Proteomes" id="UP001596147"/>
    </source>
</evidence>
<dbReference type="InterPro" id="IPR051450">
    <property type="entry name" value="Gfo/Idh/MocA_Oxidoreductases"/>
</dbReference>
<dbReference type="Gene3D" id="3.30.360.10">
    <property type="entry name" value="Dihydrodipicolinate Reductase, domain 2"/>
    <property type="match status" value="1"/>
</dbReference>
<dbReference type="EMBL" id="JBHSMC010000045">
    <property type="protein sequence ID" value="MFC5466992.1"/>
    <property type="molecule type" value="Genomic_DNA"/>
</dbReference>
<comment type="caution">
    <text evidence="4">The sequence shown here is derived from an EMBL/GenBank/DDBJ whole genome shotgun (WGS) entry which is preliminary data.</text>
</comment>
<dbReference type="PANTHER" id="PTHR43377">
    <property type="entry name" value="BILIVERDIN REDUCTASE A"/>
    <property type="match status" value="1"/>
</dbReference>
<protein>
    <submittedName>
        <fullName evidence="4">Gfo/Idh/MocA family protein</fullName>
    </submittedName>
</protein>
<evidence type="ECO:0000313" key="4">
    <source>
        <dbReference type="EMBL" id="MFC5466992.1"/>
    </source>
</evidence>
<dbReference type="Pfam" id="PF02894">
    <property type="entry name" value="GFO_IDH_MocA_C"/>
    <property type="match status" value="1"/>
</dbReference>
<evidence type="ECO:0000259" key="2">
    <source>
        <dbReference type="Pfam" id="PF01408"/>
    </source>
</evidence>
<dbReference type="RefSeq" id="WP_382355757.1">
    <property type="nucleotide sequence ID" value="NZ_JBHSMC010000045.1"/>
</dbReference>
<proteinExistence type="inferred from homology"/>
<evidence type="ECO:0000256" key="1">
    <source>
        <dbReference type="ARBA" id="ARBA00010928"/>
    </source>
</evidence>
<evidence type="ECO:0000259" key="3">
    <source>
        <dbReference type="Pfam" id="PF02894"/>
    </source>
</evidence>
<sequence length="331" mass="37335">MKDKRLKVAVIGTGGWGYQHARVFRDRDDVDLCAIVGRNPEKAERRAVEFGARSYTNIEFMLEEEKPDLVSICLPNQEHFAPALQVIEAGVPLLVEKPITFELKEAEILLEEAAKRNVFFAINFNHRYAKPVQLAHQAMNNQEFGNISFVSWRFGGEGTSNHPYANLIETQCHGFDMLEYLCGPIESVMAEMTDITGGGFQTMAISLKFMNGAVGSLIGTYESSYAYPETHRVEINGTKARAVIYDTVKKYTFHESGNEIGEVWEAGYFNDYYREFHKTFDLHIDELIEAFKSGEAPPIHASAGYRALQIAHAAIQSFQTGKRIEVKPYTI</sequence>
<dbReference type="InterPro" id="IPR004104">
    <property type="entry name" value="Gfo/Idh/MocA-like_OxRdtase_C"/>
</dbReference>
<reference evidence="5" key="1">
    <citation type="journal article" date="2019" name="Int. J. Syst. Evol. Microbiol.">
        <title>The Global Catalogue of Microorganisms (GCM) 10K type strain sequencing project: providing services to taxonomists for standard genome sequencing and annotation.</title>
        <authorList>
            <consortium name="The Broad Institute Genomics Platform"/>
            <consortium name="The Broad Institute Genome Sequencing Center for Infectious Disease"/>
            <person name="Wu L."/>
            <person name="Ma J."/>
        </authorList>
    </citation>
    <scope>NUCLEOTIDE SEQUENCE [LARGE SCALE GENOMIC DNA]</scope>
    <source>
        <strain evidence="5">CGMCC 1.12237</strain>
    </source>
</reference>
<dbReference type="Proteomes" id="UP001596147">
    <property type="component" value="Unassembled WGS sequence"/>
</dbReference>
<name>A0ABW0LPT8_9BACI</name>
<dbReference type="SUPFAM" id="SSF55347">
    <property type="entry name" value="Glyceraldehyde-3-phosphate dehydrogenase-like, C-terminal domain"/>
    <property type="match status" value="1"/>
</dbReference>
<feature type="domain" description="Gfo/Idh/MocA-like oxidoreductase C-terminal" evidence="3">
    <location>
        <begin position="167"/>
        <end position="326"/>
    </location>
</feature>
<organism evidence="4 5">
    <name type="scientific">Lederbergia graminis</name>
    <dbReference type="NCBI Taxonomy" id="735518"/>
    <lineage>
        <taxon>Bacteria</taxon>
        <taxon>Bacillati</taxon>
        <taxon>Bacillota</taxon>
        <taxon>Bacilli</taxon>
        <taxon>Bacillales</taxon>
        <taxon>Bacillaceae</taxon>
        <taxon>Lederbergia</taxon>
    </lineage>
</organism>
<dbReference type="Pfam" id="PF01408">
    <property type="entry name" value="GFO_IDH_MocA"/>
    <property type="match status" value="1"/>
</dbReference>